<dbReference type="PROSITE" id="PS51682">
    <property type="entry name" value="SAM_OMT_I"/>
    <property type="match status" value="1"/>
</dbReference>
<evidence type="ECO:0000256" key="1">
    <source>
        <dbReference type="ARBA" id="ARBA00022603"/>
    </source>
</evidence>
<dbReference type="InterPro" id="IPR002935">
    <property type="entry name" value="SAM_O-MeTrfase"/>
</dbReference>
<feature type="chain" id="PRO_5020678855" description="C2H2-type domain-containing protein" evidence="5">
    <location>
        <begin position="22"/>
        <end position="419"/>
    </location>
</feature>
<reference evidence="6 7" key="1">
    <citation type="journal article" date="2015" name="Genome Biol.">
        <title>Comparative genomics of Steinernema reveals deeply conserved gene regulatory networks.</title>
        <authorList>
            <person name="Dillman A.R."/>
            <person name="Macchietto M."/>
            <person name="Porter C.F."/>
            <person name="Rogers A."/>
            <person name="Williams B."/>
            <person name="Antoshechkin I."/>
            <person name="Lee M.M."/>
            <person name="Goodwin Z."/>
            <person name="Lu X."/>
            <person name="Lewis E.E."/>
            <person name="Goodrich-Blair H."/>
            <person name="Stock S.P."/>
            <person name="Adams B.J."/>
            <person name="Sternberg P.W."/>
            <person name="Mortazavi A."/>
        </authorList>
    </citation>
    <scope>NUCLEOTIDE SEQUENCE [LARGE SCALE GENOMIC DNA]</scope>
    <source>
        <strain evidence="6 7">ALL</strain>
    </source>
</reference>
<dbReference type="InterPro" id="IPR050362">
    <property type="entry name" value="Cation-dep_OMT"/>
</dbReference>
<evidence type="ECO:0008006" key="8">
    <source>
        <dbReference type="Google" id="ProtNLM"/>
    </source>
</evidence>
<evidence type="ECO:0000256" key="3">
    <source>
        <dbReference type="ARBA" id="ARBA00022691"/>
    </source>
</evidence>
<comment type="similarity">
    <text evidence="4">Belongs to the class I-like SAM-binding methyltransferase superfamily. Cation-dependent O-methyltransferase family.</text>
</comment>
<dbReference type="GO" id="GO:0008171">
    <property type="term" value="F:O-methyltransferase activity"/>
    <property type="evidence" value="ECO:0007669"/>
    <property type="project" value="InterPro"/>
</dbReference>
<dbReference type="GO" id="GO:0032259">
    <property type="term" value="P:methylation"/>
    <property type="evidence" value="ECO:0007669"/>
    <property type="project" value="UniProtKB-KW"/>
</dbReference>
<dbReference type="EMBL" id="AZBU02000001">
    <property type="protein sequence ID" value="TMS36880.1"/>
    <property type="molecule type" value="Genomic_DNA"/>
</dbReference>
<dbReference type="Pfam" id="PF01596">
    <property type="entry name" value="Methyltransf_3"/>
    <property type="match status" value="1"/>
</dbReference>
<accession>A0A4U8UU19</accession>
<keyword evidence="1" id="KW-0489">Methyltransferase</keyword>
<dbReference type="OrthoDB" id="10251242at2759"/>
<dbReference type="GO" id="GO:0008757">
    <property type="term" value="F:S-adenosylmethionine-dependent methyltransferase activity"/>
    <property type="evidence" value="ECO:0007669"/>
    <property type="project" value="TreeGrafter"/>
</dbReference>
<dbReference type="AlphaFoldDB" id="A0A4U8UU19"/>
<dbReference type="PANTHER" id="PTHR10509:SF33">
    <property type="entry name" value="CATECHOL-O-METHYLTRANSFERASE FAMILY"/>
    <property type="match status" value="1"/>
</dbReference>
<dbReference type="InterPro" id="IPR029063">
    <property type="entry name" value="SAM-dependent_MTases_sf"/>
</dbReference>
<dbReference type="SUPFAM" id="SSF53335">
    <property type="entry name" value="S-adenosyl-L-methionine-dependent methyltransferases"/>
    <property type="match status" value="1"/>
</dbReference>
<evidence type="ECO:0000256" key="4">
    <source>
        <dbReference type="ARBA" id="ARBA00023453"/>
    </source>
</evidence>
<evidence type="ECO:0000313" key="6">
    <source>
        <dbReference type="EMBL" id="TMS36880.1"/>
    </source>
</evidence>
<name>A0A4U8UU19_STECR</name>
<protein>
    <recommendedName>
        <fullName evidence="8">C2H2-type domain-containing protein</fullName>
    </recommendedName>
</protein>
<dbReference type="STRING" id="34508.A0A4U8UU19"/>
<keyword evidence="5" id="KW-0732">Signal</keyword>
<keyword evidence="3" id="KW-0949">S-adenosyl-L-methionine</keyword>
<comment type="caution">
    <text evidence="6">The sequence shown here is derived from an EMBL/GenBank/DDBJ whole genome shotgun (WGS) entry which is preliminary data.</text>
</comment>
<keyword evidence="7" id="KW-1185">Reference proteome</keyword>
<evidence type="ECO:0000256" key="5">
    <source>
        <dbReference type="SAM" id="SignalP"/>
    </source>
</evidence>
<dbReference type="PANTHER" id="PTHR10509">
    <property type="entry name" value="O-METHYLTRANSFERASE-RELATED"/>
    <property type="match status" value="1"/>
</dbReference>
<evidence type="ECO:0000256" key="2">
    <source>
        <dbReference type="ARBA" id="ARBA00022679"/>
    </source>
</evidence>
<proteinExistence type="inferred from homology"/>
<reference evidence="6 7" key="2">
    <citation type="journal article" date="2019" name="G3 (Bethesda)">
        <title>Hybrid Assembly of the Genome of the Entomopathogenic Nematode Steinernema carpocapsae Identifies the X-Chromosome.</title>
        <authorList>
            <person name="Serra L."/>
            <person name="Macchietto M."/>
            <person name="Macias-Munoz A."/>
            <person name="McGill C.J."/>
            <person name="Rodriguez I.M."/>
            <person name="Rodriguez B."/>
            <person name="Murad R."/>
            <person name="Mortazavi A."/>
        </authorList>
    </citation>
    <scope>NUCLEOTIDE SEQUENCE [LARGE SCALE GENOMIC DNA]</scope>
    <source>
        <strain evidence="6 7">ALL</strain>
    </source>
</reference>
<gene>
    <name evidence="6" type="ORF">L596_003947</name>
</gene>
<organism evidence="6 7">
    <name type="scientific">Steinernema carpocapsae</name>
    <name type="common">Entomopathogenic nematode</name>
    <dbReference type="NCBI Taxonomy" id="34508"/>
    <lineage>
        <taxon>Eukaryota</taxon>
        <taxon>Metazoa</taxon>
        <taxon>Ecdysozoa</taxon>
        <taxon>Nematoda</taxon>
        <taxon>Chromadorea</taxon>
        <taxon>Rhabditida</taxon>
        <taxon>Tylenchina</taxon>
        <taxon>Panagrolaimomorpha</taxon>
        <taxon>Strongyloidoidea</taxon>
        <taxon>Steinernematidae</taxon>
        <taxon>Steinernema</taxon>
    </lineage>
</organism>
<dbReference type="Gene3D" id="3.40.50.150">
    <property type="entry name" value="Vaccinia Virus protein VP39"/>
    <property type="match status" value="1"/>
</dbReference>
<dbReference type="Proteomes" id="UP000298663">
    <property type="component" value="Unassembled WGS sequence"/>
</dbReference>
<feature type="signal peptide" evidence="5">
    <location>
        <begin position="1"/>
        <end position="21"/>
    </location>
</feature>
<evidence type="ECO:0000313" key="7">
    <source>
        <dbReference type="Proteomes" id="UP000298663"/>
    </source>
</evidence>
<sequence length="419" mass="47207">MDIPLSPAFFCFLFLITAVRTEYAESQGKYDEPSSIWDYFDFADFSWLKRLVEIIFGNYIIPDTDIPDLNSRFFLLTTTKTPFEATLQPWIRNITSTRAYTKVTPQQLWTRRSYSYVTRTARTFPTTTTAPFKTTESFQQSLLLKKLTSNLSERPNEIVFLTTPRSTVSNNNISQKNSCEQCQPGKECSICYKSFETSDAAFHYAYNHSSAPSEMLKTAFQETQTTVHAPPLSWKNCATLETVQLITNLLRLQKPNRSLVAGVFTGLHLLGVAAITDVRGIAIGLEYPQYAHYWEKVGMKHALKTGIMNRIQMRSVEGVDRALQKLSVSEPSAFDFIFLNDAKHSNYMEDYEHSVRLLRGGGLLIIADALSDGEVLAGPDVISSDAKVIQGMNLKIKSDSRVVASMLPFSGGTWIITKK</sequence>
<keyword evidence="2" id="KW-0808">Transferase</keyword>